<dbReference type="EMBL" id="CABFNB010000129">
    <property type="protein sequence ID" value="VTZ64467.1"/>
    <property type="molecule type" value="Genomic_DNA"/>
</dbReference>
<evidence type="ECO:0000313" key="1">
    <source>
        <dbReference type="EMBL" id="VTZ64467.1"/>
    </source>
</evidence>
<gene>
    <name evidence="1" type="ORF">EMEDMD4_600013</name>
</gene>
<accession>A0A508X4N4</accession>
<name>A0A508X4N4_9HYPH</name>
<protein>
    <submittedName>
        <fullName evidence="1">Uncharacterized protein</fullName>
    </submittedName>
</protein>
<dbReference type="AlphaFoldDB" id="A0A508X4N4"/>
<sequence>MYLLVEDGLTALVHGEIGIRSWRREFERPIVGTAEETHDSIDPAQLFEIQSRQVHEGITNQEREPLLEICFVR</sequence>
<dbReference type="Proteomes" id="UP000507954">
    <property type="component" value="Unassembled WGS sequence"/>
</dbReference>
<proteinExistence type="predicted"/>
<reference evidence="1" key="1">
    <citation type="submission" date="2019-06" db="EMBL/GenBank/DDBJ databases">
        <authorList>
            <person name="Le Quere A."/>
            <person name="Colella S."/>
        </authorList>
    </citation>
    <scope>NUCLEOTIDE SEQUENCE</scope>
    <source>
        <strain evidence="1">EmedicaeMD41</strain>
    </source>
</reference>
<organism evidence="1">
    <name type="scientific">Sinorhizobium medicae</name>
    <dbReference type="NCBI Taxonomy" id="110321"/>
    <lineage>
        <taxon>Bacteria</taxon>
        <taxon>Pseudomonadati</taxon>
        <taxon>Pseudomonadota</taxon>
        <taxon>Alphaproteobacteria</taxon>
        <taxon>Hyphomicrobiales</taxon>
        <taxon>Rhizobiaceae</taxon>
        <taxon>Sinorhizobium/Ensifer group</taxon>
        <taxon>Sinorhizobium</taxon>
    </lineage>
</organism>